<keyword evidence="2" id="KW-0472">Membrane</keyword>
<dbReference type="FunFam" id="3.40.50.720:FF:000084">
    <property type="entry name" value="Short-chain dehydrogenase reductase"/>
    <property type="match status" value="1"/>
</dbReference>
<dbReference type="InterPro" id="IPR002347">
    <property type="entry name" value="SDR_fam"/>
</dbReference>
<comment type="similarity">
    <text evidence="1">Belongs to the short-chain dehydrogenases/reductases (SDR) family.</text>
</comment>
<dbReference type="PROSITE" id="PS00061">
    <property type="entry name" value="ADH_SHORT"/>
    <property type="match status" value="1"/>
</dbReference>
<dbReference type="AlphaFoldDB" id="A0A975U444"/>
<dbReference type="PANTHER" id="PTHR42760">
    <property type="entry name" value="SHORT-CHAIN DEHYDROGENASES/REDUCTASES FAMILY MEMBER"/>
    <property type="match status" value="1"/>
</dbReference>
<evidence type="ECO:0000256" key="1">
    <source>
        <dbReference type="ARBA" id="ARBA00006484"/>
    </source>
</evidence>
<dbReference type="InterPro" id="IPR020904">
    <property type="entry name" value="Sc_DH/Rdtase_CS"/>
</dbReference>
<accession>A0A975U444</accession>
<dbReference type="RefSeq" id="WP_218286688.1">
    <property type="nucleotide sequence ID" value="NZ_CP076448.1"/>
</dbReference>
<feature type="transmembrane region" description="Helical" evidence="2">
    <location>
        <begin position="6"/>
        <end position="26"/>
    </location>
</feature>
<dbReference type="Proteomes" id="UP000694001">
    <property type="component" value="Chromosome"/>
</dbReference>
<dbReference type="EMBL" id="CP076448">
    <property type="protein sequence ID" value="QXM25632.1"/>
    <property type="molecule type" value="Genomic_DNA"/>
</dbReference>
<proteinExistence type="inferred from homology"/>
<keyword evidence="5" id="KW-1185">Reference proteome</keyword>
<dbReference type="GO" id="GO:0030497">
    <property type="term" value="P:fatty acid elongation"/>
    <property type="evidence" value="ECO:0007669"/>
    <property type="project" value="TreeGrafter"/>
</dbReference>
<dbReference type="KEGG" id="elio:KO353_05335"/>
<reference evidence="4" key="1">
    <citation type="submission" date="2021-06" db="EMBL/GenBank/DDBJ databases">
        <title>Elioraea tepida, sp. nov., a moderately thermophilic aerobic anoxygenic phototrophic bacterium isolated from an alkaline siliceous hot spring mat community in Yellowstone National Park, WY, USA.</title>
        <authorList>
            <person name="Saini M.K."/>
            <person name="Yoshida S."/>
            <person name="Sebastian A."/>
            <person name="Hirose S."/>
            <person name="Hara E."/>
            <person name="Tamaki H."/>
            <person name="Soulier N.T."/>
            <person name="Albert I."/>
            <person name="Hanada S."/>
            <person name="Bryant D.A."/>
            <person name="Tank M."/>
        </authorList>
    </citation>
    <scope>NUCLEOTIDE SEQUENCE</scope>
    <source>
        <strain evidence="4">MS-P2</strain>
    </source>
</reference>
<dbReference type="SMART" id="SM00822">
    <property type="entry name" value="PKS_KR"/>
    <property type="match status" value="1"/>
</dbReference>
<keyword evidence="2" id="KW-1133">Transmembrane helix</keyword>
<evidence type="ECO:0000259" key="3">
    <source>
        <dbReference type="SMART" id="SM00822"/>
    </source>
</evidence>
<dbReference type="InterPro" id="IPR057326">
    <property type="entry name" value="KR_dom"/>
</dbReference>
<evidence type="ECO:0000256" key="2">
    <source>
        <dbReference type="SAM" id="Phobius"/>
    </source>
</evidence>
<organism evidence="4 5">
    <name type="scientific">Elioraea tepida</name>
    <dbReference type="NCBI Taxonomy" id="2843330"/>
    <lineage>
        <taxon>Bacteria</taxon>
        <taxon>Pseudomonadati</taxon>
        <taxon>Pseudomonadota</taxon>
        <taxon>Alphaproteobacteria</taxon>
        <taxon>Acetobacterales</taxon>
        <taxon>Elioraeaceae</taxon>
        <taxon>Elioraea</taxon>
    </lineage>
</organism>
<dbReference type="NCBIfam" id="NF005559">
    <property type="entry name" value="PRK07231.1"/>
    <property type="match status" value="1"/>
</dbReference>
<dbReference type="Pfam" id="PF13561">
    <property type="entry name" value="adh_short_C2"/>
    <property type="match status" value="1"/>
</dbReference>
<feature type="domain" description="Ketoreductase" evidence="3">
    <location>
        <begin position="7"/>
        <end position="187"/>
    </location>
</feature>
<sequence length="245" mass="25099">MIDLSGRVLVLTGAAGGIGAAIARLFRRAGARLVLSDRAAPEDLARSLDPDGTDVVATACDVTSSREADSLAEQAVARFGRIDIVVPAAGIFPDATLEEMTDDAWASCLAVNLDGTMRVCRAAVPHMRRGGAIVTIASVAGHRGSRGHAHYAAAKGGVLAFTRSLAAELAPRGIRANAVSPGLIDTPMIAGLMQERGPGLVAQTPLGRMGTPEEVAGAVLFLASDLAGFVTGETLHVNGGLYIHS</sequence>
<gene>
    <name evidence="4" type="ORF">KO353_05335</name>
</gene>
<protein>
    <submittedName>
        <fullName evidence="4">SDR family oxidoreductase</fullName>
    </submittedName>
</protein>
<name>A0A975U444_9PROT</name>
<dbReference type="PANTHER" id="PTHR42760:SF40">
    <property type="entry name" value="3-OXOACYL-[ACYL-CARRIER-PROTEIN] REDUCTASE, CHLOROPLASTIC"/>
    <property type="match status" value="1"/>
</dbReference>
<keyword evidence="2" id="KW-0812">Transmembrane</keyword>
<dbReference type="GO" id="GO:0016616">
    <property type="term" value="F:oxidoreductase activity, acting on the CH-OH group of donors, NAD or NADP as acceptor"/>
    <property type="evidence" value="ECO:0007669"/>
    <property type="project" value="UniProtKB-ARBA"/>
</dbReference>
<evidence type="ECO:0000313" key="4">
    <source>
        <dbReference type="EMBL" id="QXM25632.1"/>
    </source>
</evidence>
<dbReference type="NCBIfam" id="NF009466">
    <property type="entry name" value="PRK12826.1-2"/>
    <property type="match status" value="1"/>
</dbReference>
<evidence type="ECO:0000313" key="5">
    <source>
        <dbReference type="Proteomes" id="UP000694001"/>
    </source>
</evidence>